<dbReference type="GeneID" id="9688262"/>
<dbReference type="KEGG" id="mpp:MICPUCDRAFT_52626"/>
<dbReference type="RefSeq" id="XP_003062822.1">
    <property type="nucleotide sequence ID" value="XM_003062776.1"/>
</dbReference>
<dbReference type="Proteomes" id="UP000001876">
    <property type="component" value="Unassembled WGS sequence"/>
</dbReference>
<feature type="signal peptide" evidence="1">
    <location>
        <begin position="1"/>
        <end position="38"/>
    </location>
</feature>
<keyword evidence="3" id="KW-1185">Reference proteome</keyword>
<reference evidence="2 3" key="1">
    <citation type="journal article" date="2009" name="Science">
        <title>Green evolution and dynamic adaptations revealed by genomes of the marine picoeukaryotes Micromonas.</title>
        <authorList>
            <person name="Worden A.Z."/>
            <person name="Lee J.H."/>
            <person name="Mock T."/>
            <person name="Rouze P."/>
            <person name="Simmons M.P."/>
            <person name="Aerts A.L."/>
            <person name="Allen A.E."/>
            <person name="Cuvelier M.L."/>
            <person name="Derelle E."/>
            <person name="Everett M.V."/>
            <person name="Foulon E."/>
            <person name="Grimwood J."/>
            <person name="Gundlach H."/>
            <person name="Henrissat B."/>
            <person name="Napoli C."/>
            <person name="McDonald S.M."/>
            <person name="Parker M.S."/>
            <person name="Rombauts S."/>
            <person name="Salamov A."/>
            <person name="Von Dassow P."/>
            <person name="Badger J.H."/>
            <person name="Coutinho P.M."/>
            <person name="Demir E."/>
            <person name="Dubchak I."/>
            <person name="Gentemann C."/>
            <person name="Eikrem W."/>
            <person name="Gready J.E."/>
            <person name="John U."/>
            <person name="Lanier W."/>
            <person name="Lindquist E.A."/>
            <person name="Lucas S."/>
            <person name="Mayer K.F."/>
            <person name="Moreau H."/>
            <person name="Not F."/>
            <person name="Otillar R."/>
            <person name="Panaud O."/>
            <person name="Pangilinan J."/>
            <person name="Paulsen I."/>
            <person name="Piegu B."/>
            <person name="Poliakov A."/>
            <person name="Robbens S."/>
            <person name="Schmutz J."/>
            <person name="Toulza E."/>
            <person name="Wyss T."/>
            <person name="Zelensky A."/>
            <person name="Zhou K."/>
            <person name="Armbrust E.V."/>
            <person name="Bhattacharya D."/>
            <person name="Goodenough U.W."/>
            <person name="Van de Peer Y."/>
            <person name="Grigoriev I.V."/>
        </authorList>
    </citation>
    <scope>NUCLEOTIDE SEQUENCE [LARGE SCALE GENOMIC DNA]</scope>
    <source>
        <strain evidence="2 3">CCMP1545</strain>
    </source>
</reference>
<protein>
    <submittedName>
        <fullName evidence="2">Predicted protein</fullName>
    </submittedName>
</protein>
<feature type="chain" id="PRO_5002910627" evidence="1">
    <location>
        <begin position="39"/>
        <end position="132"/>
    </location>
</feature>
<evidence type="ECO:0000313" key="2">
    <source>
        <dbReference type="EMBL" id="EEH52761.1"/>
    </source>
</evidence>
<organism evidence="3">
    <name type="scientific">Micromonas pusilla (strain CCMP1545)</name>
    <name type="common">Picoplanktonic green alga</name>
    <dbReference type="NCBI Taxonomy" id="564608"/>
    <lineage>
        <taxon>Eukaryota</taxon>
        <taxon>Viridiplantae</taxon>
        <taxon>Chlorophyta</taxon>
        <taxon>Mamiellophyceae</taxon>
        <taxon>Mamiellales</taxon>
        <taxon>Mamiellaceae</taxon>
        <taxon>Micromonas</taxon>
    </lineage>
</organism>
<sequence length="132" mass="13928">MPPSARSPAPSPSPSPRAVVALALVLAMFAVAPRVADARGTVLDVGRAAFAANDVAKATPIPTSPTRDLGALADVPRAPLNMSRGLDFDVDDPRGLGVPSREFGQVRRRGVGVVAFFLFTRREQNQLRSNPT</sequence>
<name>C1N4N6_MICPC</name>
<gene>
    <name evidence="2" type="ORF">MICPUCDRAFT_52626</name>
</gene>
<keyword evidence="1" id="KW-0732">Signal</keyword>
<proteinExistence type="predicted"/>
<evidence type="ECO:0000313" key="3">
    <source>
        <dbReference type="Proteomes" id="UP000001876"/>
    </source>
</evidence>
<dbReference type="AlphaFoldDB" id="C1N4N6"/>
<accession>C1N4N6</accession>
<dbReference type="EMBL" id="GG663747">
    <property type="protein sequence ID" value="EEH52761.1"/>
    <property type="molecule type" value="Genomic_DNA"/>
</dbReference>
<evidence type="ECO:0000256" key="1">
    <source>
        <dbReference type="SAM" id="SignalP"/>
    </source>
</evidence>